<dbReference type="SUPFAM" id="SSF54695">
    <property type="entry name" value="POZ domain"/>
    <property type="match status" value="1"/>
</dbReference>
<name>A0AAN5I7J1_9BILA</name>
<evidence type="ECO:0000313" key="3">
    <source>
        <dbReference type="Proteomes" id="UP001328107"/>
    </source>
</evidence>
<dbReference type="SUPFAM" id="SSF49599">
    <property type="entry name" value="TRAF domain-like"/>
    <property type="match status" value="1"/>
</dbReference>
<dbReference type="AlphaFoldDB" id="A0AAN5I7J1"/>
<dbReference type="EMBL" id="BTRK01000005">
    <property type="protein sequence ID" value="GMR55363.1"/>
    <property type="molecule type" value="Genomic_DNA"/>
</dbReference>
<gene>
    <name evidence="2" type="ORF">PMAYCL1PPCAC_25558</name>
</gene>
<dbReference type="InterPro" id="IPR011333">
    <property type="entry name" value="SKP1/BTB/POZ_sf"/>
</dbReference>
<dbReference type="Gene3D" id="2.60.210.10">
    <property type="entry name" value="Apoptosis, Tumor Necrosis Factor Receptor Associated Protein 2, Chain A"/>
    <property type="match status" value="1"/>
</dbReference>
<evidence type="ECO:0000259" key="1">
    <source>
        <dbReference type="PROSITE" id="PS50097"/>
    </source>
</evidence>
<dbReference type="InterPro" id="IPR008974">
    <property type="entry name" value="TRAF-like"/>
</dbReference>
<organism evidence="2 3">
    <name type="scientific">Pristionchus mayeri</name>
    <dbReference type="NCBI Taxonomy" id="1317129"/>
    <lineage>
        <taxon>Eukaryota</taxon>
        <taxon>Metazoa</taxon>
        <taxon>Ecdysozoa</taxon>
        <taxon>Nematoda</taxon>
        <taxon>Chromadorea</taxon>
        <taxon>Rhabditida</taxon>
        <taxon>Rhabditina</taxon>
        <taxon>Diplogasteromorpha</taxon>
        <taxon>Diplogasteroidea</taxon>
        <taxon>Neodiplogasteridae</taxon>
        <taxon>Pristionchus</taxon>
    </lineage>
</organism>
<dbReference type="Gene3D" id="3.30.710.10">
    <property type="entry name" value="Potassium Channel Kv1.1, Chain A"/>
    <property type="match status" value="1"/>
</dbReference>
<reference evidence="3" key="1">
    <citation type="submission" date="2022-10" db="EMBL/GenBank/DDBJ databases">
        <title>Genome assembly of Pristionchus species.</title>
        <authorList>
            <person name="Yoshida K."/>
            <person name="Sommer R.J."/>
        </authorList>
    </citation>
    <scope>NUCLEOTIDE SEQUENCE [LARGE SCALE GENOMIC DNA]</scope>
    <source>
        <strain evidence="3">RS5460</strain>
    </source>
</reference>
<evidence type="ECO:0000313" key="2">
    <source>
        <dbReference type="EMBL" id="GMR55363.1"/>
    </source>
</evidence>
<dbReference type="Proteomes" id="UP001328107">
    <property type="component" value="Unassembled WGS sequence"/>
</dbReference>
<dbReference type="InterPro" id="IPR000210">
    <property type="entry name" value="BTB/POZ_dom"/>
</dbReference>
<dbReference type="Pfam" id="PF00651">
    <property type="entry name" value="BTB"/>
    <property type="match status" value="1"/>
</dbReference>
<dbReference type="PROSITE" id="PS50097">
    <property type="entry name" value="BTB"/>
    <property type="match status" value="1"/>
</dbReference>
<proteinExistence type="predicted"/>
<dbReference type="PANTHER" id="PTHR47022:SF1">
    <property type="entry name" value="BTB AND MATH DOMAIN-CONTAINING PROTEIN 36-RELATED"/>
    <property type="match status" value="1"/>
</dbReference>
<comment type="caution">
    <text evidence="2">The sequence shown here is derived from an EMBL/GenBank/DDBJ whole genome shotgun (WGS) entry which is preliminary data.</text>
</comment>
<protein>
    <recommendedName>
        <fullName evidence="1">BTB domain-containing protein</fullName>
    </recommendedName>
</protein>
<dbReference type="SMART" id="SM00225">
    <property type="entry name" value="BTB"/>
    <property type="match status" value="1"/>
</dbReference>
<accession>A0AAN5I7J1</accession>
<feature type="domain" description="BTB" evidence="1">
    <location>
        <begin position="148"/>
        <end position="215"/>
    </location>
</feature>
<sequence>MTGKSKVCFRWEIDREKLLDHEYVMDSVVFKEAGFEWKASIRPFGSRSNGSKSFFLSCKSDRRDWKCAANVELLIHRATGKPYSEVRPSTFTHEQKQCGFHNFELGYFTIGSKYRVEFIIEIMKAQGADYIGQRPIDLAQFYSAHEKDNVTLIIESKKVRVSKKFLTADSPYFSAIFFGDFAEKEKEEVEIKDVVYEEFLDLLQALSPVQAQITGSTILHVLALGDRFGMKKVIELMERNL</sequence>
<dbReference type="PANTHER" id="PTHR47022">
    <property type="entry name" value="BTB AND MATH DOMAIN-CONTAINING PROTEIN 36-RELATED"/>
    <property type="match status" value="1"/>
</dbReference>
<keyword evidence="3" id="KW-1185">Reference proteome</keyword>
<feature type="non-terminal residue" evidence="2">
    <location>
        <position position="241"/>
    </location>
</feature>